<accession>A0ABR3FKA0</accession>
<feature type="compositionally biased region" description="Acidic residues" evidence="1">
    <location>
        <begin position="324"/>
        <end position="334"/>
    </location>
</feature>
<dbReference type="Proteomes" id="UP001465976">
    <property type="component" value="Unassembled WGS sequence"/>
</dbReference>
<dbReference type="EMBL" id="JBAHYK010000273">
    <property type="protein sequence ID" value="KAL0575792.1"/>
    <property type="molecule type" value="Genomic_DNA"/>
</dbReference>
<name>A0ABR3FKA0_9AGAR</name>
<evidence type="ECO:0008006" key="4">
    <source>
        <dbReference type="Google" id="ProtNLM"/>
    </source>
</evidence>
<evidence type="ECO:0000313" key="2">
    <source>
        <dbReference type="EMBL" id="KAL0575792.1"/>
    </source>
</evidence>
<sequence length="368" mass="40786">MVHILNAGSGKYPSGYSEESEDSEESEGSGTTKIPLHSVHWEELDDARLYSAMISPEISLQILRHKVMPFKKVPDIPTTLIPTQPHPLLLPQVSLVRKPPKSTAPFREIPRVSLHRRKPVLALIQMVRNHSSFTIYNSEQPPLYILDLKAVSAETENIIPQPPTDIILSVSSLDIQPILHQKKTTYEFVSKRSASPPPSFNRVWFYVTAPESSISYVCNVGTTAPADGETKGKGKKKTSDCTISFPIESLYRLHQPLALSTLKRLFGFKSAPRGGTMLPVPTTMLEAIPWHSQQLVWSLTQAPISAAEAAGMKVRMKRKASEITDADGGEETDVEAARVTKRRRSSRVASRNSAVIRRDPSCDAMDVD</sequence>
<gene>
    <name evidence="2" type="ORF">V5O48_006170</name>
</gene>
<feature type="compositionally biased region" description="Acidic residues" evidence="1">
    <location>
        <begin position="18"/>
        <end position="27"/>
    </location>
</feature>
<reference evidence="2 3" key="1">
    <citation type="submission" date="2024-02" db="EMBL/GenBank/DDBJ databases">
        <title>A draft genome for the cacao thread blight pathogen Marasmius crinis-equi.</title>
        <authorList>
            <person name="Cohen S.P."/>
            <person name="Baruah I.K."/>
            <person name="Amoako-Attah I."/>
            <person name="Bukari Y."/>
            <person name="Meinhardt L.W."/>
            <person name="Bailey B.A."/>
        </authorList>
    </citation>
    <scope>NUCLEOTIDE SEQUENCE [LARGE SCALE GENOMIC DNA]</scope>
    <source>
        <strain evidence="2 3">GH-76</strain>
    </source>
</reference>
<proteinExistence type="predicted"/>
<feature type="region of interest" description="Disordered" evidence="1">
    <location>
        <begin position="321"/>
        <end position="368"/>
    </location>
</feature>
<comment type="caution">
    <text evidence="2">The sequence shown here is derived from an EMBL/GenBank/DDBJ whole genome shotgun (WGS) entry which is preliminary data.</text>
</comment>
<protein>
    <recommendedName>
        <fullName evidence="4">LOV domain-containing protein</fullName>
    </recommendedName>
</protein>
<evidence type="ECO:0000256" key="1">
    <source>
        <dbReference type="SAM" id="MobiDB-lite"/>
    </source>
</evidence>
<evidence type="ECO:0000313" key="3">
    <source>
        <dbReference type="Proteomes" id="UP001465976"/>
    </source>
</evidence>
<feature type="region of interest" description="Disordered" evidence="1">
    <location>
        <begin position="1"/>
        <end position="34"/>
    </location>
</feature>
<organism evidence="2 3">
    <name type="scientific">Marasmius crinis-equi</name>
    <dbReference type="NCBI Taxonomy" id="585013"/>
    <lineage>
        <taxon>Eukaryota</taxon>
        <taxon>Fungi</taxon>
        <taxon>Dikarya</taxon>
        <taxon>Basidiomycota</taxon>
        <taxon>Agaricomycotina</taxon>
        <taxon>Agaricomycetes</taxon>
        <taxon>Agaricomycetidae</taxon>
        <taxon>Agaricales</taxon>
        <taxon>Marasmiineae</taxon>
        <taxon>Marasmiaceae</taxon>
        <taxon>Marasmius</taxon>
    </lineage>
</organism>
<keyword evidence="3" id="KW-1185">Reference proteome</keyword>